<dbReference type="Pfam" id="PF13577">
    <property type="entry name" value="SnoaL_4"/>
    <property type="match status" value="1"/>
</dbReference>
<dbReference type="InterPro" id="IPR037401">
    <property type="entry name" value="SnoaL-like"/>
</dbReference>
<sequence length="156" mass="17687">MSGEELAELRERVRRLEAAEIAREHLHAYARILDDPRPETVTALFAPAAVLTTPSRKANGRAEIREFYEWAFRADASIKRHFITNARTTWLGDSRVRVQAQVLFTGRGTDRSVVGWGSYDDIVDVSGPQPRFTEKHMVIEVSTDLVAGWPHDSEVR</sequence>
<dbReference type="SUPFAM" id="SSF54427">
    <property type="entry name" value="NTF2-like"/>
    <property type="match status" value="1"/>
</dbReference>
<evidence type="ECO:0000313" key="2">
    <source>
        <dbReference type="EMBL" id="MFF3574251.1"/>
    </source>
</evidence>
<keyword evidence="3" id="KW-1185">Reference proteome</keyword>
<accession>A0ABW6SGG8</accession>
<dbReference type="Proteomes" id="UP001601992">
    <property type="component" value="Unassembled WGS sequence"/>
</dbReference>
<dbReference type="EMBL" id="JBIAQY010000025">
    <property type="protein sequence ID" value="MFF3574251.1"/>
    <property type="molecule type" value="Genomic_DNA"/>
</dbReference>
<reference evidence="2 3" key="1">
    <citation type="submission" date="2024-10" db="EMBL/GenBank/DDBJ databases">
        <title>The Natural Products Discovery Center: Release of the First 8490 Sequenced Strains for Exploring Actinobacteria Biosynthetic Diversity.</title>
        <authorList>
            <person name="Kalkreuter E."/>
            <person name="Kautsar S.A."/>
            <person name="Yang D."/>
            <person name="Bader C.D."/>
            <person name="Teijaro C.N."/>
            <person name="Fluegel L."/>
            <person name="Davis C.M."/>
            <person name="Simpson J.R."/>
            <person name="Lauterbach L."/>
            <person name="Steele A.D."/>
            <person name="Gui C."/>
            <person name="Meng S."/>
            <person name="Li G."/>
            <person name="Viehrig K."/>
            <person name="Ye F."/>
            <person name="Su P."/>
            <person name="Kiefer A.F."/>
            <person name="Nichols A."/>
            <person name="Cepeda A.J."/>
            <person name="Yan W."/>
            <person name="Fan B."/>
            <person name="Jiang Y."/>
            <person name="Adhikari A."/>
            <person name="Zheng C.-J."/>
            <person name="Schuster L."/>
            <person name="Cowan T.M."/>
            <person name="Smanski M.J."/>
            <person name="Chevrette M.G."/>
            <person name="De Carvalho L.P.S."/>
            <person name="Shen B."/>
        </authorList>
    </citation>
    <scope>NUCLEOTIDE SEQUENCE [LARGE SCALE GENOMIC DNA]</scope>
    <source>
        <strain evidence="2 3">NPDC002593</strain>
    </source>
</reference>
<name>A0ABW6SGG8_9NOCA</name>
<organism evidence="2 3">
    <name type="scientific">Nocardia jiangxiensis</name>
    <dbReference type="NCBI Taxonomy" id="282685"/>
    <lineage>
        <taxon>Bacteria</taxon>
        <taxon>Bacillati</taxon>
        <taxon>Actinomycetota</taxon>
        <taxon>Actinomycetes</taxon>
        <taxon>Mycobacteriales</taxon>
        <taxon>Nocardiaceae</taxon>
        <taxon>Nocardia</taxon>
    </lineage>
</organism>
<dbReference type="Gene3D" id="3.10.450.50">
    <property type="match status" value="1"/>
</dbReference>
<dbReference type="RefSeq" id="WP_040826126.1">
    <property type="nucleotide sequence ID" value="NZ_JBIAQY010000025.1"/>
</dbReference>
<dbReference type="InterPro" id="IPR032710">
    <property type="entry name" value="NTF2-like_dom_sf"/>
</dbReference>
<evidence type="ECO:0000313" key="3">
    <source>
        <dbReference type="Proteomes" id="UP001601992"/>
    </source>
</evidence>
<dbReference type="CDD" id="cd00531">
    <property type="entry name" value="NTF2_like"/>
    <property type="match status" value="1"/>
</dbReference>
<evidence type="ECO:0000259" key="1">
    <source>
        <dbReference type="Pfam" id="PF13577"/>
    </source>
</evidence>
<protein>
    <submittedName>
        <fullName evidence="2">Nuclear transport factor 2 family protein</fullName>
    </submittedName>
</protein>
<comment type="caution">
    <text evidence="2">The sequence shown here is derived from an EMBL/GenBank/DDBJ whole genome shotgun (WGS) entry which is preliminary data.</text>
</comment>
<gene>
    <name evidence="2" type="ORF">ACFYXQ_41540</name>
</gene>
<feature type="domain" description="SnoaL-like" evidence="1">
    <location>
        <begin position="15"/>
        <end position="121"/>
    </location>
</feature>
<proteinExistence type="predicted"/>